<gene>
    <name evidence="2" type="ORF">Tsubulata_019103</name>
</gene>
<evidence type="ECO:0000313" key="3">
    <source>
        <dbReference type="Proteomes" id="UP001141552"/>
    </source>
</evidence>
<keyword evidence="1" id="KW-0812">Transmembrane</keyword>
<keyword evidence="1" id="KW-1133">Transmembrane helix</keyword>
<dbReference type="AlphaFoldDB" id="A0A9Q0FJT9"/>
<feature type="transmembrane region" description="Helical" evidence="1">
    <location>
        <begin position="6"/>
        <end position="29"/>
    </location>
</feature>
<reference evidence="2" key="2">
    <citation type="journal article" date="2023" name="Plants (Basel)">
        <title>Annotation of the Turnera subulata (Passifloraceae) Draft Genome Reveals the S-Locus Evolved after the Divergence of Turneroideae from Passifloroideae in a Stepwise Manner.</title>
        <authorList>
            <person name="Henning P.M."/>
            <person name="Roalson E.H."/>
            <person name="Mir W."/>
            <person name="McCubbin A.G."/>
            <person name="Shore J.S."/>
        </authorList>
    </citation>
    <scope>NUCLEOTIDE SEQUENCE</scope>
    <source>
        <strain evidence="2">F60SS</strain>
    </source>
</reference>
<dbReference type="EMBL" id="JAKUCV010005302">
    <property type="protein sequence ID" value="KAJ4831712.1"/>
    <property type="molecule type" value="Genomic_DNA"/>
</dbReference>
<feature type="transmembrane region" description="Helical" evidence="1">
    <location>
        <begin position="36"/>
        <end position="53"/>
    </location>
</feature>
<keyword evidence="3" id="KW-1185">Reference proteome</keyword>
<sequence>CSTLGVALVNLIVLHLFTISLIFLVGVSCANTDSEFFFSLSLFLVAVLFDFVGNLNYRFELMLEALIELCCFVRLFFQGVLFGYMMNMVNLRSLVIYLNSLSMMKSDLPNIQSCLLKWRTWAC</sequence>
<evidence type="ECO:0000313" key="2">
    <source>
        <dbReference type="EMBL" id="KAJ4831712.1"/>
    </source>
</evidence>
<name>A0A9Q0FJT9_9ROSI</name>
<proteinExistence type="predicted"/>
<feature type="transmembrane region" description="Helical" evidence="1">
    <location>
        <begin position="65"/>
        <end position="84"/>
    </location>
</feature>
<keyword evidence="1" id="KW-0472">Membrane</keyword>
<organism evidence="2 3">
    <name type="scientific">Turnera subulata</name>
    <dbReference type="NCBI Taxonomy" id="218843"/>
    <lineage>
        <taxon>Eukaryota</taxon>
        <taxon>Viridiplantae</taxon>
        <taxon>Streptophyta</taxon>
        <taxon>Embryophyta</taxon>
        <taxon>Tracheophyta</taxon>
        <taxon>Spermatophyta</taxon>
        <taxon>Magnoliopsida</taxon>
        <taxon>eudicotyledons</taxon>
        <taxon>Gunneridae</taxon>
        <taxon>Pentapetalae</taxon>
        <taxon>rosids</taxon>
        <taxon>fabids</taxon>
        <taxon>Malpighiales</taxon>
        <taxon>Passifloraceae</taxon>
        <taxon>Turnera</taxon>
    </lineage>
</organism>
<protein>
    <submittedName>
        <fullName evidence="2">Uncharacterized protein</fullName>
    </submittedName>
</protein>
<evidence type="ECO:0000256" key="1">
    <source>
        <dbReference type="SAM" id="Phobius"/>
    </source>
</evidence>
<feature type="non-terminal residue" evidence="2">
    <location>
        <position position="123"/>
    </location>
</feature>
<accession>A0A9Q0FJT9</accession>
<reference evidence="2" key="1">
    <citation type="submission" date="2022-02" db="EMBL/GenBank/DDBJ databases">
        <authorList>
            <person name="Henning P.M."/>
            <person name="McCubbin A.G."/>
            <person name="Shore J.S."/>
        </authorList>
    </citation>
    <scope>NUCLEOTIDE SEQUENCE</scope>
    <source>
        <strain evidence="2">F60SS</strain>
        <tissue evidence="2">Leaves</tissue>
    </source>
</reference>
<comment type="caution">
    <text evidence="2">The sequence shown here is derived from an EMBL/GenBank/DDBJ whole genome shotgun (WGS) entry which is preliminary data.</text>
</comment>
<dbReference type="Proteomes" id="UP001141552">
    <property type="component" value="Unassembled WGS sequence"/>
</dbReference>